<evidence type="ECO:0000259" key="2">
    <source>
        <dbReference type="Pfam" id="PF13672"/>
    </source>
</evidence>
<dbReference type="EMBL" id="JABBVZ010000328">
    <property type="protein sequence ID" value="NMP25223.1"/>
    <property type="molecule type" value="Genomic_DNA"/>
</dbReference>
<dbReference type="Gene3D" id="3.60.40.10">
    <property type="entry name" value="PPM-type phosphatase domain"/>
    <property type="match status" value="1"/>
</dbReference>
<dbReference type="RefSeq" id="WP_207711904.1">
    <property type="nucleotide sequence ID" value="NZ_JABBVZ010000328.1"/>
</dbReference>
<dbReference type="Pfam" id="PF13672">
    <property type="entry name" value="PP2C_2"/>
    <property type="match status" value="1"/>
</dbReference>
<dbReference type="Proteomes" id="UP000533476">
    <property type="component" value="Unassembled WGS sequence"/>
</dbReference>
<sequence>MERTVVRIEGGQALGQRQRQEDAWGGGEMTGGCWAAVADGLGGHREGDRASRTAIDAIREHMRTMPLPADADWSAWLESGVMSAHRAVE</sequence>
<dbReference type="SUPFAM" id="SSF81606">
    <property type="entry name" value="PP2C-like"/>
    <property type="match status" value="1"/>
</dbReference>
<protein>
    <recommendedName>
        <fullName evidence="2">PPM-type phosphatase domain-containing protein</fullName>
    </recommendedName>
</protein>
<evidence type="ECO:0000313" key="3">
    <source>
        <dbReference type="EMBL" id="NMP25223.1"/>
    </source>
</evidence>
<keyword evidence="4" id="KW-1185">Reference proteome</keyword>
<gene>
    <name evidence="3" type="ORF">HIJ39_23315</name>
</gene>
<proteinExistence type="predicted"/>
<name>A0A7Y0L8E7_9FIRM</name>
<organism evidence="3 4">
    <name type="scientific">Sulfobacillus harzensis</name>
    <dbReference type="NCBI Taxonomy" id="2729629"/>
    <lineage>
        <taxon>Bacteria</taxon>
        <taxon>Bacillati</taxon>
        <taxon>Bacillota</taxon>
        <taxon>Clostridia</taxon>
        <taxon>Eubacteriales</taxon>
        <taxon>Clostridiales Family XVII. Incertae Sedis</taxon>
        <taxon>Sulfobacillus</taxon>
    </lineage>
</organism>
<evidence type="ECO:0000256" key="1">
    <source>
        <dbReference type="SAM" id="MobiDB-lite"/>
    </source>
</evidence>
<evidence type="ECO:0000313" key="4">
    <source>
        <dbReference type="Proteomes" id="UP000533476"/>
    </source>
</evidence>
<reference evidence="3 4" key="1">
    <citation type="submission" date="2020-04" db="EMBL/GenBank/DDBJ databases">
        <authorList>
            <person name="Zhang R."/>
            <person name="Schippers A."/>
        </authorList>
    </citation>
    <scope>NUCLEOTIDE SEQUENCE [LARGE SCALE GENOMIC DNA]</scope>
    <source>
        <strain evidence="3 4">DSM 109850</strain>
    </source>
</reference>
<feature type="region of interest" description="Disordered" evidence="1">
    <location>
        <begin position="1"/>
        <end position="27"/>
    </location>
</feature>
<comment type="caution">
    <text evidence="3">The sequence shown here is derived from an EMBL/GenBank/DDBJ whole genome shotgun (WGS) entry which is preliminary data.</text>
</comment>
<feature type="domain" description="PPM-type phosphatase" evidence="2">
    <location>
        <begin position="13"/>
        <end position="85"/>
    </location>
</feature>
<dbReference type="InterPro" id="IPR001932">
    <property type="entry name" value="PPM-type_phosphatase-like_dom"/>
</dbReference>
<dbReference type="InterPro" id="IPR036457">
    <property type="entry name" value="PPM-type-like_dom_sf"/>
</dbReference>
<dbReference type="AlphaFoldDB" id="A0A7Y0L8E7"/>
<feature type="non-terminal residue" evidence="3">
    <location>
        <position position="89"/>
    </location>
</feature>
<accession>A0A7Y0L8E7</accession>